<organism evidence="1 2">
    <name type="scientific">Desulfosporosinus metallidurans</name>
    <dbReference type="NCBI Taxonomy" id="1888891"/>
    <lineage>
        <taxon>Bacteria</taxon>
        <taxon>Bacillati</taxon>
        <taxon>Bacillota</taxon>
        <taxon>Clostridia</taxon>
        <taxon>Eubacteriales</taxon>
        <taxon>Desulfitobacteriaceae</taxon>
        <taxon>Desulfosporosinus</taxon>
    </lineage>
</organism>
<name>A0A1Q8QNS8_9FIRM</name>
<dbReference type="STRING" id="1888891.DSOL_3781"/>
<evidence type="ECO:0000313" key="2">
    <source>
        <dbReference type="Proteomes" id="UP000186102"/>
    </source>
</evidence>
<dbReference type="GO" id="GO:0009307">
    <property type="term" value="P:DNA restriction-modification system"/>
    <property type="evidence" value="ECO:0007669"/>
    <property type="project" value="InterPro"/>
</dbReference>
<dbReference type="Proteomes" id="UP000186102">
    <property type="component" value="Unassembled WGS sequence"/>
</dbReference>
<dbReference type="RefSeq" id="WP_075366234.1">
    <property type="nucleotide sequence ID" value="NZ_MLBF01000037.1"/>
</dbReference>
<evidence type="ECO:0000313" key="1">
    <source>
        <dbReference type="EMBL" id="OLN28970.1"/>
    </source>
</evidence>
<comment type="caution">
    <text evidence="1">The sequence shown here is derived from an EMBL/GenBank/DDBJ whole genome shotgun (WGS) entry which is preliminary data.</text>
</comment>
<dbReference type="AlphaFoldDB" id="A0A1Q8QNS8"/>
<accession>A0A1Q8QNS8</accession>
<reference evidence="1 2" key="1">
    <citation type="submission" date="2016-09" db="EMBL/GenBank/DDBJ databases">
        <title>Complete genome of Desulfosporosinus sp. OL.</title>
        <authorList>
            <person name="Mardanov A."/>
            <person name="Beletsky A."/>
            <person name="Panova A."/>
            <person name="Karnachuk O."/>
            <person name="Ravin N."/>
        </authorList>
    </citation>
    <scope>NUCLEOTIDE SEQUENCE [LARGE SCALE GENOMIC DNA]</scope>
    <source>
        <strain evidence="1 2">OL</strain>
    </source>
</reference>
<keyword evidence="2" id="KW-1185">Reference proteome</keyword>
<dbReference type="EMBL" id="MLBF01000037">
    <property type="protein sequence ID" value="OLN28970.1"/>
    <property type="molecule type" value="Genomic_DNA"/>
</dbReference>
<gene>
    <name evidence="1" type="ORF">DSOL_3781</name>
</gene>
<protein>
    <submittedName>
        <fullName evidence="1">McrBC 5-methylcytosine restriction system component</fullName>
    </submittedName>
</protein>
<dbReference type="PANTHER" id="PTHR38733:SF1">
    <property type="entry name" value="TYPE IV METHYL-DIRECTED RESTRICTION ENZYME ECOKMCRBC"/>
    <property type="match status" value="1"/>
</dbReference>
<dbReference type="InterPro" id="IPR019292">
    <property type="entry name" value="McrC"/>
</dbReference>
<dbReference type="PANTHER" id="PTHR38733">
    <property type="entry name" value="PROTEIN MCRC"/>
    <property type="match status" value="1"/>
</dbReference>
<dbReference type="InterPro" id="IPR014407">
    <property type="entry name" value="McrC_bac"/>
</dbReference>
<proteinExistence type="predicted"/>
<dbReference type="NCBIfam" id="NF007277">
    <property type="entry name" value="PRK09736.1"/>
    <property type="match status" value="1"/>
</dbReference>
<dbReference type="Pfam" id="PF10117">
    <property type="entry name" value="McrBC"/>
    <property type="match status" value="1"/>
</dbReference>
<dbReference type="PIRSF" id="PIRSF003109">
    <property type="entry name" value="McrC"/>
    <property type="match status" value="1"/>
</dbReference>
<sequence>MTESPKIPIKNIYYMLCYAWNTLQQADDQITGIEEFDNIYNLLAKVMVSGINNLRKRGFHREYKEYCEELSLVRGKIDVGKTIKRQSLKRRKVICDFDEFTNNVPFNQILKTTLSTLIKYPQLDRVLKNELIKTRYHFSDIDEIRLTNNSFSFLKYNRNNIHYKMLMNICELLYYGLITNEKGNAVRFADFIRNEQMAILYEKFVLNFYKKHLPRRDFTVHSPKISWSISSEYNHIGLEYLPEMRTDIVLEDNINQTQLIIDTKFYRSAFGKRNYSETNKLISSNLYQIYTYINSSDFHGAITGMLLYPTNGEELDLEYLISGKIILVKTLNLSSNWEDIFSRLIEIANIRRY</sequence>